<proteinExistence type="predicted"/>
<gene>
    <name evidence="1" type="ORF">SAMN04488556_0929</name>
</gene>
<evidence type="ECO:0008006" key="3">
    <source>
        <dbReference type="Google" id="ProtNLM"/>
    </source>
</evidence>
<organism evidence="1 2">
    <name type="scientific">Halostagnicola kamekurae</name>
    <dbReference type="NCBI Taxonomy" id="619731"/>
    <lineage>
        <taxon>Archaea</taxon>
        <taxon>Methanobacteriati</taxon>
        <taxon>Methanobacteriota</taxon>
        <taxon>Stenosarchaea group</taxon>
        <taxon>Halobacteria</taxon>
        <taxon>Halobacteriales</taxon>
        <taxon>Natrialbaceae</taxon>
        <taxon>Halostagnicola</taxon>
    </lineage>
</organism>
<reference evidence="2" key="1">
    <citation type="submission" date="2016-10" db="EMBL/GenBank/DDBJ databases">
        <authorList>
            <person name="Varghese N."/>
            <person name="Submissions S."/>
        </authorList>
    </citation>
    <scope>NUCLEOTIDE SEQUENCE [LARGE SCALE GENOMIC DNA]</scope>
    <source>
        <strain evidence="2">DSM 22427</strain>
    </source>
</reference>
<dbReference type="RefSeq" id="WP_092902164.1">
    <property type="nucleotide sequence ID" value="NZ_FOZS01000001.1"/>
</dbReference>
<evidence type="ECO:0000313" key="1">
    <source>
        <dbReference type="EMBL" id="SFS46453.1"/>
    </source>
</evidence>
<dbReference type="OrthoDB" id="204416at2157"/>
<protein>
    <recommendedName>
        <fullName evidence="3">TraB family protein</fullName>
    </recommendedName>
</protein>
<name>A0A1I6Q204_9EURY</name>
<sequence length="259" mass="27520">MAASSIETVVDDPRVTAQFCRSIRHQAGEVVLLGAVHDHPASVGRVRTVIERVEPDTLALELPAAAIPLYRAYARDERSPPRFGGEMSAAIDAVSSAEVVGIDAPNWPFVRRLVARLVADRVSPSTARRVLSSLGNATRDALTSRVAATVTDATSLTVAADEPVSYSCTRADDPETQAAHERAHVAGVRALLGGTQDEAERPTAYRDDARERCMVEQLRARQTDGSVVAVVGADHLDALEAGLSDSLSGGSRRRSSSSN</sequence>
<evidence type="ECO:0000313" key="2">
    <source>
        <dbReference type="Proteomes" id="UP000199199"/>
    </source>
</evidence>
<keyword evidence="2" id="KW-1185">Reference proteome</keyword>
<dbReference type="AlphaFoldDB" id="A0A1I6Q204"/>
<accession>A0A1I6Q204</accession>
<dbReference type="Proteomes" id="UP000199199">
    <property type="component" value="Unassembled WGS sequence"/>
</dbReference>
<dbReference type="EMBL" id="FOZS01000001">
    <property type="protein sequence ID" value="SFS46453.1"/>
    <property type="molecule type" value="Genomic_DNA"/>
</dbReference>